<proteinExistence type="predicted"/>
<evidence type="ECO:0000313" key="2">
    <source>
        <dbReference type="EMBL" id="BAB90481.1"/>
    </source>
</evidence>
<name>Q8RZC7_ORYSJ</name>
<organism evidence="2">
    <name type="scientific">Oryza sativa subsp. japonica</name>
    <name type="common">Rice</name>
    <dbReference type="NCBI Taxonomy" id="39947"/>
    <lineage>
        <taxon>Eukaryota</taxon>
        <taxon>Viridiplantae</taxon>
        <taxon>Streptophyta</taxon>
        <taxon>Embryophyta</taxon>
        <taxon>Tracheophyta</taxon>
        <taxon>Spermatophyta</taxon>
        <taxon>Magnoliopsida</taxon>
        <taxon>Liliopsida</taxon>
        <taxon>Poales</taxon>
        <taxon>Poaceae</taxon>
        <taxon>BOP clade</taxon>
        <taxon>Oryzoideae</taxon>
        <taxon>Oryzeae</taxon>
        <taxon>Oryzinae</taxon>
        <taxon>Oryza</taxon>
        <taxon>Oryza sativa</taxon>
    </lineage>
</organism>
<evidence type="ECO:0000256" key="1">
    <source>
        <dbReference type="SAM" id="MobiDB-lite"/>
    </source>
</evidence>
<sequence length="81" mass="8429">MEPSQDANPAREGARSPPPPRAGSHLTSPAAPLFALHRAAAGLVSCEGRGRTGVVVEGEKGIELALVGEGGEESWVDKMRR</sequence>
<feature type="region of interest" description="Disordered" evidence="1">
    <location>
        <begin position="1"/>
        <end position="28"/>
    </location>
</feature>
<gene>
    <name evidence="2" type="primary">P0510C12.34</name>
</gene>
<accession>Q8RZC7</accession>
<dbReference type="Proteomes" id="UP000817658">
    <property type="component" value="Chromosome 1"/>
</dbReference>
<reference evidence="2" key="1">
    <citation type="journal article" date="2002" name="Nature">
        <title>The genome sequence and structure of rice chromosome 1.</title>
        <authorList>
            <person name="Sasaki T."/>
            <person name="Matsumoto T."/>
            <person name="Yamamoto K."/>
            <person name="Sakata K."/>
            <person name="Baba T."/>
            <person name="Katayose Y."/>
            <person name="Wu J."/>
            <person name="Niimura Y."/>
            <person name="Cheng Z."/>
            <person name="Nagamura Y."/>
            <person name="Antonio B.A."/>
            <person name="Kanamori H."/>
            <person name="Hosokawa S."/>
            <person name="Masukawa M."/>
            <person name="Arikawa K."/>
            <person name="Chiden Y."/>
            <person name="Hayashi M."/>
            <person name="Okamoto M."/>
            <person name="Ando T."/>
            <person name="Aoki H."/>
            <person name="Arita K."/>
            <person name="Hamada M."/>
            <person name="Harada C."/>
            <person name="Hijishita S."/>
            <person name="Honda M."/>
            <person name="Ichikawa Y."/>
            <person name="Idonuma A."/>
            <person name="Iijima M."/>
            <person name="Ikeda M."/>
            <person name="Ikeno M."/>
            <person name="Itoh S."/>
            <person name="Itoh T."/>
            <person name="Itoh Y."/>
            <person name="Itoh Y."/>
            <person name="Iwabuchi A."/>
            <person name="Kamiya K."/>
            <person name="Karasawa W."/>
            <person name="Katagiri S."/>
            <person name="Kikuta A."/>
            <person name="Kobayashi N."/>
            <person name="Kono I."/>
            <person name="Machita K."/>
            <person name="Maehara T."/>
            <person name="Mizuno H."/>
            <person name="Mizubayashi T."/>
            <person name="Mukai Y."/>
            <person name="Nagasaki H."/>
            <person name="Nakashima M."/>
            <person name="Nakama Y."/>
            <person name="Nakamichi Y."/>
            <person name="Nakamura M."/>
            <person name="Namiki N."/>
            <person name="Negishi M."/>
            <person name="Ohta I."/>
            <person name="Ono N."/>
            <person name="Saji S."/>
            <person name="Sakai K."/>
            <person name="Shibata M."/>
            <person name="Shimokawa T."/>
            <person name="Shomura A."/>
            <person name="Song J."/>
            <person name="Takazaki Y."/>
            <person name="Terasawa K."/>
            <person name="Tsuji K."/>
            <person name="Waki K."/>
            <person name="Yamagata H."/>
            <person name="Yamane H."/>
            <person name="Yoshiki S."/>
            <person name="Yoshihara R."/>
            <person name="Yukawa K."/>
            <person name="Zhong H."/>
            <person name="Iwama H."/>
            <person name="Endo T."/>
            <person name="Ito H."/>
            <person name="Hahn J.H."/>
            <person name="Kim H.I."/>
            <person name="Eun M.Y."/>
            <person name="Yano M."/>
            <person name="Jiang J."/>
            <person name="Gojobori T."/>
        </authorList>
    </citation>
    <scope>NUCLEOTIDE SEQUENCE [LARGE SCALE GENOMIC DNA]</scope>
</reference>
<dbReference type="AlphaFoldDB" id="Q8RZC7"/>
<dbReference type="EMBL" id="AP003725">
    <property type="protein sequence ID" value="BAB90481.1"/>
    <property type="molecule type" value="Genomic_DNA"/>
</dbReference>
<protein>
    <submittedName>
        <fullName evidence="2">Uncharacterized protein</fullName>
    </submittedName>
</protein>